<dbReference type="Proteomes" id="UP001468798">
    <property type="component" value="Unassembled WGS sequence"/>
</dbReference>
<name>A0ABU9NR42_9FLAO</name>
<reference evidence="1 2" key="1">
    <citation type="submission" date="2024-03" db="EMBL/GenBank/DDBJ databases">
        <title>Two novel species of the genus Flavobacterium exhibiting potentially degradation of complex polysaccharides.</title>
        <authorList>
            <person name="Lian X."/>
        </authorList>
    </citation>
    <scope>NUCLEOTIDE SEQUENCE [LARGE SCALE GENOMIC DNA]</scope>
    <source>
        <strain evidence="1 2">N6</strain>
    </source>
</reference>
<sequence>MIAITGFLRGINVGGHHKVPMAELRDRLNEVGCINVRTLLNTGNFVFDTTQTNIQDLENNIEDFISKSFGFPIPVILKTKKAISDLVEDNPFMKTNTHRDIRLYVSFLKDTPKLDLTIPYLSADKSYKIISIKDKTILSVLDLSTTKTPKGMDELEKLFGKNITTRNWNTIKKVNDI</sequence>
<dbReference type="Pfam" id="PF08002">
    <property type="entry name" value="DUF1697"/>
    <property type="match status" value="1"/>
</dbReference>
<keyword evidence="2" id="KW-1185">Reference proteome</keyword>
<dbReference type="SUPFAM" id="SSF160379">
    <property type="entry name" value="SP0830-like"/>
    <property type="match status" value="1"/>
</dbReference>
<comment type="caution">
    <text evidence="1">The sequence shown here is derived from an EMBL/GenBank/DDBJ whole genome shotgun (WGS) entry which is preliminary data.</text>
</comment>
<evidence type="ECO:0000313" key="2">
    <source>
        <dbReference type="Proteomes" id="UP001468798"/>
    </source>
</evidence>
<proteinExistence type="predicted"/>
<dbReference type="RefSeq" id="WP_342692433.1">
    <property type="nucleotide sequence ID" value="NZ_JBCGDP010000013.1"/>
</dbReference>
<dbReference type="Gene3D" id="3.30.70.1280">
    <property type="entry name" value="SP0830-like domains"/>
    <property type="match status" value="1"/>
</dbReference>
<dbReference type="InterPro" id="IPR012545">
    <property type="entry name" value="DUF1697"/>
</dbReference>
<evidence type="ECO:0000313" key="1">
    <source>
        <dbReference type="EMBL" id="MEM0577540.1"/>
    </source>
</evidence>
<accession>A0ABU9NR42</accession>
<protein>
    <submittedName>
        <fullName evidence="1">DUF1697 domain-containing protein</fullName>
    </submittedName>
</protein>
<dbReference type="PANTHER" id="PTHR36439:SF1">
    <property type="entry name" value="DUF1697 DOMAIN-CONTAINING PROTEIN"/>
    <property type="match status" value="1"/>
</dbReference>
<organism evidence="1 2">
    <name type="scientific">Flavobacterium polysaccharolyticum</name>
    <dbReference type="NCBI Taxonomy" id="3133148"/>
    <lineage>
        <taxon>Bacteria</taxon>
        <taxon>Pseudomonadati</taxon>
        <taxon>Bacteroidota</taxon>
        <taxon>Flavobacteriia</taxon>
        <taxon>Flavobacteriales</taxon>
        <taxon>Flavobacteriaceae</taxon>
        <taxon>Flavobacterium</taxon>
    </lineage>
</organism>
<dbReference type="PIRSF" id="PIRSF008502">
    <property type="entry name" value="UCP008502"/>
    <property type="match status" value="1"/>
</dbReference>
<dbReference type="EMBL" id="JBCGDP010000013">
    <property type="protein sequence ID" value="MEM0577540.1"/>
    <property type="molecule type" value="Genomic_DNA"/>
</dbReference>
<gene>
    <name evidence="1" type="ORF">WFZ86_13605</name>
</gene>
<dbReference type="PANTHER" id="PTHR36439">
    <property type="entry name" value="BLL4334 PROTEIN"/>
    <property type="match status" value="1"/>
</dbReference>